<gene>
    <name evidence="14" type="primary">thrS</name>
    <name evidence="14" type="ORF">QRB35_17290</name>
</gene>
<evidence type="ECO:0000313" key="15">
    <source>
        <dbReference type="Proteomes" id="UP001529272"/>
    </source>
</evidence>
<keyword evidence="5" id="KW-0479">Metal-binding</keyword>
<dbReference type="RefSeq" id="WP_069954054.1">
    <property type="nucleotide sequence ID" value="NZ_CP012886.2"/>
</dbReference>
<dbReference type="Gene3D" id="3.40.50.800">
    <property type="entry name" value="Anticodon-binding domain"/>
    <property type="match status" value="1"/>
</dbReference>
<comment type="catalytic activity">
    <reaction evidence="11">
        <text>tRNA(Thr) + L-threonine + ATP = L-threonyl-tRNA(Thr) + AMP + diphosphate + H(+)</text>
        <dbReference type="Rhea" id="RHEA:24624"/>
        <dbReference type="Rhea" id="RHEA-COMP:9670"/>
        <dbReference type="Rhea" id="RHEA-COMP:9704"/>
        <dbReference type="ChEBI" id="CHEBI:15378"/>
        <dbReference type="ChEBI" id="CHEBI:30616"/>
        <dbReference type="ChEBI" id="CHEBI:33019"/>
        <dbReference type="ChEBI" id="CHEBI:57926"/>
        <dbReference type="ChEBI" id="CHEBI:78442"/>
        <dbReference type="ChEBI" id="CHEBI:78534"/>
        <dbReference type="ChEBI" id="CHEBI:456215"/>
        <dbReference type="EC" id="6.1.1.3"/>
    </reaction>
</comment>
<dbReference type="Gene3D" id="3.30.930.10">
    <property type="entry name" value="Bira Bifunctional Protein, Domain 2"/>
    <property type="match status" value="1"/>
</dbReference>
<keyword evidence="7" id="KW-0862">Zinc</keyword>
<reference evidence="15" key="1">
    <citation type="submission" date="2023-06" db="EMBL/GenBank/DDBJ databases">
        <title>Itaconate inhibition of nontuberculous mycobacteria.</title>
        <authorList>
            <person name="Spilker T."/>
        </authorList>
    </citation>
    <scope>NUCLEOTIDE SEQUENCE [LARGE SCALE GENOMIC DNA]</scope>
    <source>
        <strain evidence="15">FLAC1071</strain>
    </source>
</reference>
<evidence type="ECO:0000256" key="4">
    <source>
        <dbReference type="ARBA" id="ARBA00022598"/>
    </source>
</evidence>
<name>A0ABT7P3B2_MYCIT</name>
<dbReference type="PANTHER" id="PTHR11451">
    <property type="entry name" value="THREONINE-TRNA LIGASE"/>
    <property type="match status" value="1"/>
</dbReference>
<dbReference type="EC" id="6.1.1.3" evidence="2 12"/>
<evidence type="ECO:0000256" key="6">
    <source>
        <dbReference type="ARBA" id="ARBA00022741"/>
    </source>
</evidence>
<dbReference type="PRINTS" id="PR01047">
    <property type="entry name" value="TRNASYNTHTHR"/>
</dbReference>
<dbReference type="InterPro" id="IPR006195">
    <property type="entry name" value="aa-tRNA-synth_II"/>
</dbReference>
<evidence type="ECO:0000313" key="14">
    <source>
        <dbReference type="EMBL" id="MDM3927767.1"/>
    </source>
</evidence>
<dbReference type="PROSITE" id="PS50862">
    <property type="entry name" value="AA_TRNA_LIGASE_II"/>
    <property type="match status" value="1"/>
</dbReference>
<proteinExistence type="inferred from homology"/>
<organism evidence="14 15">
    <name type="scientific">Mycobacterium intracellulare subsp. chimaera</name>
    <dbReference type="NCBI Taxonomy" id="222805"/>
    <lineage>
        <taxon>Bacteria</taxon>
        <taxon>Bacillati</taxon>
        <taxon>Actinomycetota</taxon>
        <taxon>Actinomycetes</taxon>
        <taxon>Mycobacteriales</taxon>
        <taxon>Mycobacteriaceae</taxon>
        <taxon>Mycobacterium</taxon>
        <taxon>Mycobacterium avium complex (MAC)</taxon>
    </lineage>
</organism>
<evidence type="ECO:0000256" key="7">
    <source>
        <dbReference type="ARBA" id="ARBA00022833"/>
    </source>
</evidence>
<dbReference type="Pfam" id="PF00587">
    <property type="entry name" value="tRNA-synt_2b"/>
    <property type="match status" value="1"/>
</dbReference>
<evidence type="ECO:0000256" key="9">
    <source>
        <dbReference type="ARBA" id="ARBA00022917"/>
    </source>
</evidence>
<keyword evidence="8" id="KW-0067">ATP-binding</keyword>
<dbReference type="EMBL" id="JASZZX010000016">
    <property type="protein sequence ID" value="MDM3927767.1"/>
    <property type="molecule type" value="Genomic_DNA"/>
</dbReference>
<dbReference type="PANTHER" id="PTHR11451:SF56">
    <property type="entry name" value="THREONINE--TRNA LIGASE 1"/>
    <property type="match status" value="1"/>
</dbReference>
<evidence type="ECO:0000256" key="2">
    <source>
        <dbReference type="ARBA" id="ARBA00013163"/>
    </source>
</evidence>
<evidence type="ECO:0000256" key="12">
    <source>
        <dbReference type="NCBIfam" id="TIGR00418"/>
    </source>
</evidence>
<dbReference type="GO" id="GO:0004829">
    <property type="term" value="F:threonine-tRNA ligase activity"/>
    <property type="evidence" value="ECO:0007669"/>
    <property type="project" value="UniProtKB-EC"/>
</dbReference>
<dbReference type="InterPro" id="IPR004154">
    <property type="entry name" value="Anticodon-bd"/>
</dbReference>
<dbReference type="InterPro" id="IPR002314">
    <property type="entry name" value="aa-tRNA-synt_IIb"/>
</dbReference>
<evidence type="ECO:0000256" key="8">
    <source>
        <dbReference type="ARBA" id="ARBA00022840"/>
    </source>
</evidence>
<dbReference type="Proteomes" id="UP001529272">
    <property type="component" value="Unassembled WGS sequence"/>
</dbReference>
<dbReference type="InterPro" id="IPR036621">
    <property type="entry name" value="Anticodon-bd_dom_sf"/>
</dbReference>
<keyword evidence="9" id="KW-0648">Protein biosynthesis</keyword>
<evidence type="ECO:0000256" key="1">
    <source>
        <dbReference type="ARBA" id="ARBA00008226"/>
    </source>
</evidence>
<evidence type="ECO:0000256" key="11">
    <source>
        <dbReference type="ARBA" id="ARBA00049515"/>
    </source>
</evidence>
<keyword evidence="10" id="KW-0030">Aminoacyl-tRNA synthetase</keyword>
<dbReference type="InterPro" id="IPR033728">
    <property type="entry name" value="ThrRS_core"/>
</dbReference>
<protein>
    <recommendedName>
        <fullName evidence="2 12">Threonine--tRNA ligase</fullName>
        <ecNumber evidence="2 12">6.1.1.3</ecNumber>
    </recommendedName>
</protein>
<keyword evidence="6" id="KW-0547">Nucleotide-binding</keyword>
<keyword evidence="15" id="KW-1185">Reference proteome</keyword>
<dbReference type="NCBIfam" id="TIGR00418">
    <property type="entry name" value="thrS"/>
    <property type="match status" value="1"/>
</dbReference>
<dbReference type="CDD" id="cd00771">
    <property type="entry name" value="ThrRS_core"/>
    <property type="match status" value="1"/>
</dbReference>
<reference evidence="14 15" key="2">
    <citation type="submission" date="2023-06" db="EMBL/GenBank/DDBJ databases">
        <title>Itaconate inhibition of nontuberculous mycobacteria.</title>
        <authorList>
            <person name="Breen P."/>
            <person name="Zimbric M."/>
            <person name="Caverly L."/>
        </authorList>
    </citation>
    <scope>NUCLEOTIDE SEQUENCE [LARGE SCALE GENOMIC DNA]</scope>
    <source>
        <strain evidence="14 15">FLAC1071</strain>
    </source>
</reference>
<keyword evidence="3" id="KW-0963">Cytoplasm</keyword>
<comment type="caution">
    <text evidence="14">The sequence shown here is derived from an EMBL/GenBank/DDBJ whole genome shotgun (WGS) entry which is preliminary data.</text>
</comment>
<dbReference type="Pfam" id="PF03129">
    <property type="entry name" value="HGTP_anticodon"/>
    <property type="match status" value="1"/>
</dbReference>
<feature type="domain" description="Aminoacyl-transfer RNA synthetases class-II family profile" evidence="13">
    <location>
        <begin position="36"/>
        <end position="311"/>
    </location>
</feature>
<evidence type="ECO:0000259" key="13">
    <source>
        <dbReference type="PROSITE" id="PS50862"/>
    </source>
</evidence>
<evidence type="ECO:0000256" key="5">
    <source>
        <dbReference type="ARBA" id="ARBA00022723"/>
    </source>
</evidence>
<accession>A0ABT7P3B2</accession>
<sequence>MNESVAAASDHRILNNDLEIYTTNPLVGAGLALWLPDGAIIRQELEAFARDIAAADGCRPVYSPVLAKRALFERSGHWEKFADDMFPPMRIGGEDLVLRPANCPHHAMIFAAQQHSYRQLPVRLHELGAMFRAERSGVLSGLARVRQICLDDTHVFCRPDQVADEVARGLRAILNAQQVLGLPVDYVRLSLRDDSDNYLGSRHRWQMAENALRDAAAQVLADAGNDLALIEAAGEAAIYGPKLDIQVRDPAGHEESIATVQLDFNQPERFNLHYTDAAGSRQPVVMIHRGTIGSMERVVAALIEHYRGRLPLWLAPNQIQVLPVGPNQHPDAHDLVDDLHNSGLRADIDADGSLNARIRRARQRRHPVIAVIGPAESAAGTVNITDPAHGRRGLLPRTELVRILRHAHACRSIDVPWPDHICASKP</sequence>
<keyword evidence="4 14" id="KW-0436">Ligase</keyword>
<evidence type="ECO:0000256" key="3">
    <source>
        <dbReference type="ARBA" id="ARBA00022490"/>
    </source>
</evidence>
<dbReference type="InterPro" id="IPR002320">
    <property type="entry name" value="Thr-tRNA-ligase_IIa"/>
</dbReference>
<dbReference type="SUPFAM" id="SSF55681">
    <property type="entry name" value="Class II aaRS and biotin synthetases"/>
    <property type="match status" value="1"/>
</dbReference>
<dbReference type="SUPFAM" id="SSF52954">
    <property type="entry name" value="Class II aaRS ABD-related"/>
    <property type="match status" value="1"/>
</dbReference>
<evidence type="ECO:0000256" key="10">
    <source>
        <dbReference type="ARBA" id="ARBA00023146"/>
    </source>
</evidence>
<comment type="similarity">
    <text evidence="1">Belongs to the class-II aminoacyl-tRNA synthetase family.</text>
</comment>
<dbReference type="InterPro" id="IPR045864">
    <property type="entry name" value="aa-tRNA-synth_II/BPL/LPL"/>
</dbReference>